<feature type="region of interest" description="Disordered" evidence="1">
    <location>
        <begin position="54"/>
        <end position="79"/>
    </location>
</feature>
<comment type="caution">
    <text evidence="2">The sequence shown here is derived from an EMBL/GenBank/DDBJ whole genome shotgun (WGS) entry which is preliminary data.</text>
</comment>
<proteinExistence type="predicted"/>
<gene>
    <name evidence="2" type="ORF">TNIN_112551</name>
</gene>
<feature type="region of interest" description="Disordered" evidence="1">
    <location>
        <begin position="1"/>
        <end position="28"/>
    </location>
</feature>
<protein>
    <submittedName>
        <fullName evidence="2">Uncharacterized protein</fullName>
    </submittedName>
</protein>
<feature type="compositionally biased region" description="Basic and acidic residues" evidence="1">
    <location>
        <begin position="16"/>
        <end position="28"/>
    </location>
</feature>
<evidence type="ECO:0000313" key="2">
    <source>
        <dbReference type="EMBL" id="GFY53366.1"/>
    </source>
</evidence>
<reference evidence="2" key="1">
    <citation type="submission" date="2020-08" db="EMBL/GenBank/DDBJ databases">
        <title>Multicomponent nature underlies the extraordinary mechanical properties of spider dragline silk.</title>
        <authorList>
            <person name="Kono N."/>
            <person name="Nakamura H."/>
            <person name="Mori M."/>
            <person name="Yoshida Y."/>
            <person name="Ohtoshi R."/>
            <person name="Malay A.D."/>
            <person name="Moran D.A.P."/>
            <person name="Tomita M."/>
            <person name="Numata K."/>
            <person name="Arakawa K."/>
        </authorList>
    </citation>
    <scope>NUCLEOTIDE SEQUENCE</scope>
</reference>
<dbReference type="Proteomes" id="UP000886998">
    <property type="component" value="Unassembled WGS sequence"/>
</dbReference>
<organism evidence="2 3">
    <name type="scientific">Trichonephila inaurata madagascariensis</name>
    <dbReference type="NCBI Taxonomy" id="2747483"/>
    <lineage>
        <taxon>Eukaryota</taxon>
        <taxon>Metazoa</taxon>
        <taxon>Ecdysozoa</taxon>
        <taxon>Arthropoda</taxon>
        <taxon>Chelicerata</taxon>
        <taxon>Arachnida</taxon>
        <taxon>Araneae</taxon>
        <taxon>Araneomorphae</taxon>
        <taxon>Entelegynae</taxon>
        <taxon>Araneoidea</taxon>
        <taxon>Nephilidae</taxon>
        <taxon>Trichonephila</taxon>
        <taxon>Trichonephila inaurata</taxon>
    </lineage>
</organism>
<sequence>MAKSKGHQNEKSGFAKRKEWAPGQLEREHPVFMTRPNATCHASQNVNNAKSRWEDLKGGIPDQGLTECFSQTGNPMKKL</sequence>
<name>A0A8X6XKK1_9ARAC</name>
<evidence type="ECO:0000313" key="3">
    <source>
        <dbReference type="Proteomes" id="UP000886998"/>
    </source>
</evidence>
<accession>A0A8X6XKK1</accession>
<keyword evidence="3" id="KW-1185">Reference proteome</keyword>
<dbReference type="AlphaFoldDB" id="A0A8X6XKK1"/>
<evidence type="ECO:0000256" key="1">
    <source>
        <dbReference type="SAM" id="MobiDB-lite"/>
    </source>
</evidence>
<feature type="compositionally biased region" description="Polar residues" evidence="1">
    <location>
        <begin position="68"/>
        <end position="79"/>
    </location>
</feature>
<dbReference type="EMBL" id="BMAV01009229">
    <property type="protein sequence ID" value="GFY53366.1"/>
    <property type="molecule type" value="Genomic_DNA"/>
</dbReference>